<reference evidence="14 15" key="1">
    <citation type="submission" date="2014-04" db="EMBL/GenBank/DDBJ databases">
        <authorList>
            <consortium name="DOE Joint Genome Institute"/>
            <person name="Kuo A."/>
            <person name="Ruytinx J."/>
            <person name="Rineau F."/>
            <person name="Colpaert J."/>
            <person name="Kohler A."/>
            <person name="Nagy L.G."/>
            <person name="Floudas D."/>
            <person name="Copeland A."/>
            <person name="Barry K.W."/>
            <person name="Cichocki N."/>
            <person name="Veneault-Fourrey C."/>
            <person name="LaButti K."/>
            <person name="Lindquist E.A."/>
            <person name="Lipzen A."/>
            <person name="Lundell T."/>
            <person name="Morin E."/>
            <person name="Murat C."/>
            <person name="Sun H."/>
            <person name="Tunlid A."/>
            <person name="Henrissat B."/>
            <person name="Grigoriev I.V."/>
            <person name="Hibbett D.S."/>
            <person name="Martin F."/>
            <person name="Nordberg H.P."/>
            <person name="Cantor M.N."/>
            <person name="Hua S.X."/>
        </authorList>
    </citation>
    <scope>NUCLEOTIDE SEQUENCE [LARGE SCALE GENOMIC DNA]</scope>
    <source>
        <strain evidence="14 15">UH-Slu-Lm8-n1</strain>
    </source>
</reference>
<reference evidence="15" key="2">
    <citation type="submission" date="2015-01" db="EMBL/GenBank/DDBJ databases">
        <title>Evolutionary Origins and Diversification of the Mycorrhizal Mutualists.</title>
        <authorList>
            <consortium name="DOE Joint Genome Institute"/>
            <consortium name="Mycorrhizal Genomics Consortium"/>
            <person name="Kohler A."/>
            <person name="Kuo A."/>
            <person name="Nagy L.G."/>
            <person name="Floudas D."/>
            <person name="Copeland A."/>
            <person name="Barry K.W."/>
            <person name="Cichocki N."/>
            <person name="Veneault-Fourrey C."/>
            <person name="LaButti K."/>
            <person name="Lindquist E.A."/>
            <person name="Lipzen A."/>
            <person name="Lundell T."/>
            <person name="Morin E."/>
            <person name="Murat C."/>
            <person name="Riley R."/>
            <person name="Ohm R."/>
            <person name="Sun H."/>
            <person name="Tunlid A."/>
            <person name="Henrissat B."/>
            <person name="Grigoriev I.V."/>
            <person name="Hibbett D.S."/>
            <person name="Martin F."/>
        </authorList>
    </citation>
    <scope>NUCLEOTIDE SEQUENCE [LARGE SCALE GENOMIC DNA]</scope>
    <source>
        <strain evidence="15">UH-Slu-Lm8-n1</strain>
    </source>
</reference>
<dbReference type="Proteomes" id="UP000054485">
    <property type="component" value="Unassembled WGS sequence"/>
</dbReference>
<dbReference type="AlphaFoldDB" id="A0A0D0B5T1"/>
<dbReference type="InParanoid" id="A0A0D0B5T1"/>
<evidence type="ECO:0000256" key="4">
    <source>
        <dbReference type="ARBA" id="ARBA00022792"/>
    </source>
</evidence>
<keyword evidence="3 11" id="KW-0479">Metal-binding</keyword>
<sequence>MYNAALRAVRPVVVRSTRRSTPSNAFRALSTTTPRFSGPAPPSLYGEGAKPGEIPSDEQQATGLERFQLLGEMNGVDSFDLEPLDSSRVGTLEDPIKVFSLDTSRIVGCTGSPAESHELHWFTVKKEKNRRCPECGSVYVLDFQGVEHHDAHHH</sequence>
<keyword evidence="7" id="KW-0496">Mitochondrion</keyword>
<name>A0A0D0B5T1_9AGAM</name>
<dbReference type="Pfam" id="PF01215">
    <property type="entry name" value="COX5B"/>
    <property type="match status" value="1"/>
</dbReference>
<feature type="binding site" evidence="11">
    <location>
        <position position="117"/>
    </location>
    <ligand>
        <name>Zn(2+)</name>
        <dbReference type="ChEBI" id="CHEBI:29105"/>
    </ligand>
</feature>
<evidence type="ECO:0000313" key="15">
    <source>
        <dbReference type="Proteomes" id="UP000054485"/>
    </source>
</evidence>
<gene>
    <name evidence="14" type="ORF">CY34DRAFT_801858</name>
</gene>
<accession>A0A0D0B5T1</accession>
<comment type="subcellular location">
    <subcellularLocation>
        <location evidence="1">Mitochondrion inner membrane</location>
        <topology evidence="1">Peripheral membrane protein</topology>
        <orientation evidence="1">Matrix side</orientation>
    </subcellularLocation>
</comment>
<feature type="binding site" evidence="11">
    <location>
        <position position="109"/>
    </location>
    <ligand>
        <name>Zn(2+)</name>
        <dbReference type="ChEBI" id="CHEBI:29105"/>
    </ligand>
</feature>
<dbReference type="STRING" id="930992.A0A0D0B5T1"/>
<evidence type="ECO:0000256" key="10">
    <source>
        <dbReference type="ARBA" id="ARBA00070613"/>
    </source>
</evidence>
<comment type="similarity">
    <text evidence="2">Belongs to the cytochrome c oxidase subunit 5B family.</text>
</comment>
<dbReference type="FunFam" id="2.60.11.10:FF:000003">
    <property type="entry name" value="Cytochrome c oxidase subunit IV"/>
    <property type="match status" value="1"/>
</dbReference>
<dbReference type="Gene3D" id="2.60.11.10">
    <property type="entry name" value="Cytochrome c oxidase, subunit Vb"/>
    <property type="match status" value="1"/>
</dbReference>
<dbReference type="PANTHER" id="PTHR10122:SF0">
    <property type="entry name" value="CYTOCHROME C OXIDASE SUBUNIT 5B, ISOFORM A-RELATED"/>
    <property type="match status" value="1"/>
</dbReference>
<dbReference type="GO" id="GO:0005743">
    <property type="term" value="C:mitochondrial inner membrane"/>
    <property type="evidence" value="ECO:0007669"/>
    <property type="project" value="UniProtKB-SubCell"/>
</dbReference>
<organism evidence="14 15">
    <name type="scientific">Suillus luteus UH-Slu-Lm8-n1</name>
    <dbReference type="NCBI Taxonomy" id="930992"/>
    <lineage>
        <taxon>Eukaryota</taxon>
        <taxon>Fungi</taxon>
        <taxon>Dikarya</taxon>
        <taxon>Basidiomycota</taxon>
        <taxon>Agaricomycotina</taxon>
        <taxon>Agaricomycetes</taxon>
        <taxon>Agaricomycetidae</taxon>
        <taxon>Boletales</taxon>
        <taxon>Suillineae</taxon>
        <taxon>Suillaceae</taxon>
        <taxon>Suillus</taxon>
    </lineage>
</organism>
<evidence type="ECO:0000256" key="5">
    <source>
        <dbReference type="ARBA" id="ARBA00022833"/>
    </source>
</evidence>
<evidence type="ECO:0000256" key="12">
    <source>
        <dbReference type="SAM" id="MobiDB-lite"/>
    </source>
</evidence>
<evidence type="ECO:0000259" key="13">
    <source>
        <dbReference type="PROSITE" id="PS00028"/>
    </source>
</evidence>
<keyword evidence="8" id="KW-0472">Membrane</keyword>
<evidence type="ECO:0000313" key="14">
    <source>
        <dbReference type="EMBL" id="KIK45234.1"/>
    </source>
</evidence>
<dbReference type="GO" id="GO:0006123">
    <property type="term" value="P:mitochondrial electron transport, cytochrome c to oxygen"/>
    <property type="evidence" value="ECO:0007669"/>
    <property type="project" value="InterPro"/>
</dbReference>
<feature type="region of interest" description="Disordered" evidence="12">
    <location>
        <begin position="20"/>
        <end position="41"/>
    </location>
</feature>
<keyword evidence="6" id="KW-0809">Transit peptide</keyword>
<dbReference type="InterPro" id="IPR002124">
    <property type="entry name" value="Cyt_c_oxidase_su5b"/>
</dbReference>
<evidence type="ECO:0000256" key="8">
    <source>
        <dbReference type="ARBA" id="ARBA00023136"/>
    </source>
</evidence>
<proteinExistence type="inferred from homology"/>
<evidence type="ECO:0000256" key="3">
    <source>
        <dbReference type="ARBA" id="ARBA00022723"/>
    </source>
</evidence>
<dbReference type="PANTHER" id="PTHR10122">
    <property type="entry name" value="CYTOCHROME C OXIDASE SUBUNIT 5B, MITOCHONDRIAL"/>
    <property type="match status" value="1"/>
</dbReference>
<protein>
    <recommendedName>
        <fullName evidence="10">Cytochrome c oxidase subunit 4, mitochondrial</fullName>
    </recommendedName>
    <alternativeName>
        <fullName evidence="9">Cytochrome c oxidase polypeptide IV</fullName>
    </alternativeName>
</protein>
<keyword evidence="15" id="KW-1185">Reference proteome</keyword>
<dbReference type="SUPFAM" id="SSF57802">
    <property type="entry name" value="Rubredoxin-like"/>
    <property type="match status" value="1"/>
</dbReference>
<dbReference type="GO" id="GO:0045277">
    <property type="term" value="C:respiratory chain complex IV"/>
    <property type="evidence" value="ECO:0007669"/>
    <property type="project" value="InterPro"/>
</dbReference>
<evidence type="ECO:0000256" key="6">
    <source>
        <dbReference type="ARBA" id="ARBA00022946"/>
    </source>
</evidence>
<dbReference type="HOGENOM" id="CLU_091071_2_0_1"/>
<dbReference type="GO" id="GO:0046872">
    <property type="term" value="F:metal ion binding"/>
    <property type="evidence" value="ECO:0007669"/>
    <property type="project" value="UniProtKB-KW"/>
</dbReference>
<dbReference type="OrthoDB" id="10249250at2759"/>
<feature type="binding site" evidence="11">
    <location>
        <position position="132"/>
    </location>
    <ligand>
        <name>Zn(2+)</name>
        <dbReference type="ChEBI" id="CHEBI:29105"/>
    </ligand>
</feature>
<dbReference type="CDD" id="cd00924">
    <property type="entry name" value="Cyt_c_Oxidase_Vb"/>
    <property type="match status" value="1"/>
</dbReference>
<dbReference type="FunCoup" id="A0A0D0B5T1">
    <property type="interactions" value="224"/>
</dbReference>
<dbReference type="PROSITE" id="PS00028">
    <property type="entry name" value="ZINC_FINGER_C2H2_1"/>
    <property type="match status" value="1"/>
</dbReference>
<feature type="binding site" evidence="11">
    <location>
        <position position="135"/>
    </location>
    <ligand>
        <name>Zn(2+)</name>
        <dbReference type="ChEBI" id="CHEBI:29105"/>
    </ligand>
</feature>
<evidence type="ECO:0000256" key="9">
    <source>
        <dbReference type="ARBA" id="ARBA00031366"/>
    </source>
</evidence>
<keyword evidence="5 11" id="KW-0862">Zinc</keyword>
<feature type="domain" description="C2H2-type" evidence="13">
    <location>
        <begin position="132"/>
        <end position="154"/>
    </location>
</feature>
<evidence type="ECO:0000256" key="1">
    <source>
        <dbReference type="ARBA" id="ARBA00004443"/>
    </source>
</evidence>
<evidence type="ECO:0000256" key="7">
    <source>
        <dbReference type="ARBA" id="ARBA00023128"/>
    </source>
</evidence>
<dbReference type="InterPro" id="IPR036972">
    <property type="entry name" value="Cyt_c_oxidase_su5b_sf"/>
</dbReference>
<dbReference type="EMBL" id="KN835176">
    <property type="protein sequence ID" value="KIK45234.1"/>
    <property type="molecule type" value="Genomic_DNA"/>
</dbReference>
<evidence type="ECO:0000256" key="2">
    <source>
        <dbReference type="ARBA" id="ARBA00010292"/>
    </source>
</evidence>
<keyword evidence="4" id="KW-0999">Mitochondrion inner membrane</keyword>
<dbReference type="PROSITE" id="PS51359">
    <property type="entry name" value="COX5B_2"/>
    <property type="match status" value="1"/>
</dbReference>
<evidence type="ECO:0000256" key="11">
    <source>
        <dbReference type="PIRSR" id="PIRSR602124-2"/>
    </source>
</evidence>
<dbReference type="InterPro" id="IPR013087">
    <property type="entry name" value="Znf_C2H2_type"/>
</dbReference>